<organism evidence="5 6">
    <name type="scientific">Hyphodiscus hymeniophilus</name>
    <dbReference type="NCBI Taxonomy" id="353542"/>
    <lineage>
        <taxon>Eukaryota</taxon>
        <taxon>Fungi</taxon>
        <taxon>Dikarya</taxon>
        <taxon>Ascomycota</taxon>
        <taxon>Pezizomycotina</taxon>
        <taxon>Leotiomycetes</taxon>
        <taxon>Helotiales</taxon>
        <taxon>Hyphodiscaceae</taxon>
        <taxon>Hyphodiscus</taxon>
    </lineage>
</organism>
<dbReference type="Pfam" id="PF04082">
    <property type="entry name" value="Fungal_trans"/>
    <property type="match status" value="1"/>
</dbReference>
<evidence type="ECO:0000256" key="3">
    <source>
        <dbReference type="SAM" id="MobiDB-lite"/>
    </source>
</evidence>
<dbReference type="InterPro" id="IPR050613">
    <property type="entry name" value="Sec_Metabolite_Reg"/>
</dbReference>
<dbReference type="InterPro" id="IPR036291">
    <property type="entry name" value="NAD(P)-bd_dom_sf"/>
</dbReference>
<evidence type="ECO:0000256" key="1">
    <source>
        <dbReference type="ARBA" id="ARBA00004123"/>
    </source>
</evidence>
<evidence type="ECO:0000259" key="4">
    <source>
        <dbReference type="SMART" id="SM00906"/>
    </source>
</evidence>
<gene>
    <name evidence="5" type="ORF">D0Z07_3016</name>
</gene>
<evidence type="ECO:0000256" key="2">
    <source>
        <dbReference type="ARBA" id="ARBA00023242"/>
    </source>
</evidence>
<comment type="caution">
    <text evidence="5">The sequence shown here is derived from an EMBL/GenBank/DDBJ whole genome shotgun (WGS) entry which is preliminary data.</text>
</comment>
<dbReference type="SUPFAM" id="SSF51735">
    <property type="entry name" value="NAD(P)-binding Rossmann-fold domains"/>
    <property type="match status" value="1"/>
</dbReference>
<sequence length="941" mass="105620">MEKPSSGQILPLVLDLANLPTIKGAVEELKTKVTKIEAVFFNAGVMTPPRGSKTVQNYELQWGTNVVGHFLLQKLLLPLLLSSAKSSEVRILWTSSDGHNMSPSPDGIFWDDINGDKTNLGSWSLYAQSKAGNVILAAETARRYGGENIISASLNPGHLKTDLQRHSDSIFMGLIEKALLYDARYGALTTLSAGLSNKLSKETNGCYFIPWGRVGMIAPHVLKGLENGSGTRLWEMLEKEVAQTCSVVEDILAYSALPAAQKAYADMNRTASINIQHIGTSLSSSSVRLSSETSPRLEDPGSSALLRHAHGYGYSNSDSLNSMGILTKVVTEIARTDIPTSHPTITSHVQSRIRAEYFGFVRRLPSREVCEVMYQLFFITANQIFVALDETIFREQLARWWDIAYDVLLKQGPETLPQELQCFPALIFQVIAVTLQFLPQLYDPRLDELKFGSQQSFTELSREYTDCGMELSKLLGRARTTFVGVQHSYMRSCWLVYTGDLMQAWNHSGETVRDAMAIGLHLEPEVPASSQPEALLDALWMNELRKRTWLNILVWDSSMALALGRPMFVNLKECTVTAPLDCEIPIDRLRRVPVARSEADRPTAITERLLRYKLSKRFYEIRELENEGPIPKDSEKVKELHQYALDFRKSLPCIFATTKPDTKWDADCTFIPIHRELLSYLVDAFLMALHRPYIFTREKSQLQVYQSSLGILDSQEKLFQTIRVSDKSFYMAVTFPTFDAAVILAVVLVSSPERYHESFSRPYQSLKNALDRLTFIGSIMTLAKVGADILQATLSRVVAAHERVGLSGDSHLFHTSTPPQIEDPRRGQSSASASLSPELEPWHFEATQSAMDWTMQNAGFPDFDFSNLEVPVPLKELLMDEEMAALSGVDPYDTSLWMSMQDQQGFQDISARQQPMMDTGENSLWNYLTGYPTTTENQFAQ</sequence>
<dbReference type="GO" id="GO:0003677">
    <property type="term" value="F:DNA binding"/>
    <property type="evidence" value="ECO:0007669"/>
    <property type="project" value="InterPro"/>
</dbReference>
<dbReference type="SMART" id="SM00906">
    <property type="entry name" value="Fungal_trans"/>
    <property type="match status" value="1"/>
</dbReference>
<dbReference type="GO" id="GO:0005634">
    <property type="term" value="C:nucleus"/>
    <property type="evidence" value="ECO:0007669"/>
    <property type="project" value="UniProtKB-SubCell"/>
</dbReference>
<dbReference type="PANTHER" id="PTHR31001">
    <property type="entry name" value="UNCHARACTERIZED TRANSCRIPTIONAL REGULATORY PROTEIN"/>
    <property type="match status" value="1"/>
</dbReference>
<dbReference type="EMBL" id="VNKQ01000006">
    <property type="protein sequence ID" value="KAG0650151.1"/>
    <property type="molecule type" value="Genomic_DNA"/>
</dbReference>
<dbReference type="AlphaFoldDB" id="A0A9P6VKX1"/>
<keyword evidence="6" id="KW-1185">Reference proteome</keyword>
<keyword evidence="2" id="KW-0539">Nucleus</keyword>
<proteinExistence type="predicted"/>
<feature type="compositionally biased region" description="Low complexity" evidence="3">
    <location>
        <begin position="829"/>
        <end position="838"/>
    </location>
</feature>
<accession>A0A9P6VKX1</accession>
<feature type="domain" description="Xylanolytic transcriptional activator regulatory" evidence="4">
    <location>
        <begin position="504"/>
        <end position="587"/>
    </location>
</feature>
<reference evidence="5" key="1">
    <citation type="submission" date="2019-07" db="EMBL/GenBank/DDBJ databases">
        <title>Hyphodiscus hymeniophilus genome sequencing and assembly.</title>
        <authorList>
            <person name="Kramer G."/>
            <person name="Nodwell J."/>
        </authorList>
    </citation>
    <scope>NUCLEOTIDE SEQUENCE</scope>
    <source>
        <strain evidence="5">ATCC 34498</strain>
    </source>
</reference>
<feature type="region of interest" description="Disordered" evidence="3">
    <location>
        <begin position="809"/>
        <end position="838"/>
    </location>
</feature>
<dbReference type="GO" id="GO:0008270">
    <property type="term" value="F:zinc ion binding"/>
    <property type="evidence" value="ECO:0007669"/>
    <property type="project" value="InterPro"/>
</dbReference>
<dbReference type="CDD" id="cd12148">
    <property type="entry name" value="fungal_TF_MHR"/>
    <property type="match status" value="1"/>
</dbReference>
<protein>
    <submittedName>
        <fullName evidence="5">Short-chain dehydrogenase reductase</fullName>
    </submittedName>
</protein>
<evidence type="ECO:0000313" key="5">
    <source>
        <dbReference type="EMBL" id="KAG0650151.1"/>
    </source>
</evidence>
<evidence type="ECO:0000313" key="6">
    <source>
        <dbReference type="Proteomes" id="UP000785200"/>
    </source>
</evidence>
<comment type="subcellular location">
    <subcellularLocation>
        <location evidence="1">Nucleus</location>
    </subcellularLocation>
</comment>
<dbReference type="GO" id="GO:0006351">
    <property type="term" value="P:DNA-templated transcription"/>
    <property type="evidence" value="ECO:0007669"/>
    <property type="project" value="InterPro"/>
</dbReference>
<name>A0A9P6VKX1_9HELO</name>
<dbReference type="OrthoDB" id="5344325at2759"/>
<dbReference type="InterPro" id="IPR007219">
    <property type="entry name" value="XnlR_reg_dom"/>
</dbReference>
<dbReference type="PANTHER" id="PTHR31001:SF87">
    <property type="entry name" value="COL-21"/>
    <property type="match status" value="1"/>
</dbReference>
<dbReference type="Proteomes" id="UP000785200">
    <property type="component" value="Unassembled WGS sequence"/>
</dbReference>
<dbReference type="Gene3D" id="3.40.50.720">
    <property type="entry name" value="NAD(P)-binding Rossmann-like Domain"/>
    <property type="match status" value="1"/>
</dbReference>